<evidence type="ECO:0008006" key="3">
    <source>
        <dbReference type="Google" id="ProtNLM"/>
    </source>
</evidence>
<name>A0ABQ4TWR7_9HYPH</name>
<gene>
    <name evidence="1" type="ORF">MPOCJGCO_1799</name>
</gene>
<keyword evidence="2" id="KW-1185">Reference proteome</keyword>
<comment type="caution">
    <text evidence="1">The sequence shown here is derived from an EMBL/GenBank/DDBJ whole genome shotgun (WGS) entry which is preliminary data.</text>
</comment>
<proteinExistence type="predicted"/>
<protein>
    <recommendedName>
        <fullName evidence="3">Sugar transporter</fullName>
    </recommendedName>
</protein>
<accession>A0ABQ4TWR7</accession>
<reference evidence="1" key="2">
    <citation type="submission" date="2021-08" db="EMBL/GenBank/DDBJ databases">
        <authorList>
            <person name="Tani A."/>
            <person name="Ola A."/>
            <person name="Ogura Y."/>
            <person name="Katsura K."/>
            <person name="Hayashi T."/>
        </authorList>
    </citation>
    <scope>NUCLEOTIDE SEQUENCE</scope>
    <source>
        <strain evidence="1">DSM 23632</strain>
    </source>
</reference>
<dbReference type="Proteomes" id="UP001055057">
    <property type="component" value="Unassembled WGS sequence"/>
</dbReference>
<dbReference type="RefSeq" id="WP_238182269.1">
    <property type="nucleotide sequence ID" value="NZ_BPRB01000090.1"/>
</dbReference>
<evidence type="ECO:0000313" key="1">
    <source>
        <dbReference type="EMBL" id="GJE59698.1"/>
    </source>
</evidence>
<organism evidence="1 2">
    <name type="scientific">Methylobacterium trifolii</name>
    <dbReference type="NCBI Taxonomy" id="1003092"/>
    <lineage>
        <taxon>Bacteria</taxon>
        <taxon>Pseudomonadati</taxon>
        <taxon>Pseudomonadota</taxon>
        <taxon>Alphaproteobacteria</taxon>
        <taxon>Hyphomicrobiales</taxon>
        <taxon>Methylobacteriaceae</taxon>
        <taxon>Methylobacterium</taxon>
    </lineage>
</organism>
<sequence length="61" mass="6025">MKLLPFVIACLAAVQLGGCLGAPRPTAARIEPEAGAGRPIRLPTTLASSAGGASTLILGVQ</sequence>
<dbReference type="EMBL" id="BPRB01000090">
    <property type="protein sequence ID" value="GJE59698.1"/>
    <property type="molecule type" value="Genomic_DNA"/>
</dbReference>
<evidence type="ECO:0000313" key="2">
    <source>
        <dbReference type="Proteomes" id="UP001055057"/>
    </source>
</evidence>
<reference evidence="1" key="1">
    <citation type="journal article" date="2021" name="Front. Microbiol.">
        <title>Comprehensive Comparative Genomics and Phenotyping of Methylobacterium Species.</title>
        <authorList>
            <person name="Alessa O."/>
            <person name="Ogura Y."/>
            <person name="Fujitani Y."/>
            <person name="Takami H."/>
            <person name="Hayashi T."/>
            <person name="Sahin N."/>
            <person name="Tani A."/>
        </authorList>
    </citation>
    <scope>NUCLEOTIDE SEQUENCE</scope>
    <source>
        <strain evidence="1">DSM 23632</strain>
    </source>
</reference>